<evidence type="ECO:0000313" key="3">
    <source>
        <dbReference type="Proteomes" id="UP000466345"/>
    </source>
</evidence>
<protein>
    <submittedName>
        <fullName evidence="2">Uncharacterized protein</fullName>
    </submittedName>
</protein>
<dbReference type="AlphaFoldDB" id="A0A7K0CIR9"/>
<evidence type="ECO:0000313" key="2">
    <source>
        <dbReference type="EMBL" id="MQY13346.1"/>
    </source>
</evidence>
<gene>
    <name evidence="2" type="ORF">SRB5_34920</name>
</gene>
<reference evidence="2 3" key="1">
    <citation type="submission" date="2019-10" db="EMBL/GenBank/DDBJ databases">
        <title>Streptomyces smaragdinus sp. nov. and Streptomyces fabii sp. nov., isolated from the gut of fungus growing-termite Macrotermes natalensis.</title>
        <authorList>
            <person name="Schwitalla J."/>
            <person name="Benndorf R."/>
            <person name="Martin K."/>
            <person name="De Beer W."/>
            <person name="Kaster A.-K."/>
            <person name="Vollmers J."/>
            <person name="Poulsen M."/>
            <person name="Beemelmanns C."/>
        </authorList>
    </citation>
    <scope>NUCLEOTIDE SEQUENCE [LARGE SCALE GENOMIC DNA]</scope>
    <source>
        <strain evidence="2 3">RB5</strain>
    </source>
</reference>
<keyword evidence="1" id="KW-0732">Signal</keyword>
<dbReference type="Proteomes" id="UP000466345">
    <property type="component" value="Unassembled WGS sequence"/>
</dbReference>
<organism evidence="2 3">
    <name type="scientific">Streptomyces smaragdinus</name>
    <dbReference type="NCBI Taxonomy" id="2585196"/>
    <lineage>
        <taxon>Bacteria</taxon>
        <taxon>Bacillati</taxon>
        <taxon>Actinomycetota</taxon>
        <taxon>Actinomycetes</taxon>
        <taxon>Kitasatosporales</taxon>
        <taxon>Streptomycetaceae</taxon>
        <taxon>Streptomyces</taxon>
    </lineage>
</organism>
<accession>A0A7K0CIR9</accession>
<feature type="chain" id="PRO_5039172422" evidence="1">
    <location>
        <begin position="26"/>
        <end position="223"/>
    </location>
</feature>
<dbReference type="OrthoDB" id="6443453at2"/>
<keyword evidence="3" id="KW-1185">Reference proteome</keyword>
<sequence>MRTKTTLSAVVVTAAALAATATATAVPQSAAEAAPQGAVLTYGTTITLHNLWNSDGGYLDSNGYSQQPGAYLAVSTANTPTRGPGTGSWKVLSATGKNNGAPVVSGDIVYLVNQWDHGHGGYLDTNGRSTRAGARLNVSTTKSATRIAGSTVKWHVLDKTSSPRDGKVRIDDTVNLLNDYRSAQGGFLDTNGYETRPGAKLAVSTSYYSDRGVGTGSWKIGTL</sequence>
<name>A0A7K0CIR9_9ACTN</name>
<dbReference type="RefSeq" id="WP_153453018.1">
    <property type="nucleotide sequence ID" value="NZ_WEGJ01000012.1"/>
</dbReference>
<proteinExistence type="predicted"/>
<feature type="signal peptide" evidence="1">
    <location>
        <begin position="1"/>
        <end position="25"/>
    </location>
</feature>
<dbReference type="EMBL" id="WEGJ01000012">
    <property type="protein sequence ID" value="MQY13346.1"/>
    <property type="molecule type" value="Genomic_DNA"/>
</dbReference>
<evidence type="ECO:0000256" key="1">
    <source>
        <dbReference type="SAM" id="SignalP"/>
    </source>
</evidence>
<comment type="caution">
    <text evidence="2">The sequence shown here is derived from an EMBL/GenBank/DDBJ whole genome shotgun (WGS) entry which is preliminary data.</text>
</comment>